<dbReference type="AlphaFoldDB" id="A0A8J6Z1Y2"/>
<evidence type="ECO:0000256" key="1">
    <source>
        <dbReference type="SAM" id="SignalP"/>
    </source>
</evidence>
<evidence type="ECO:0000313" key="2">
    <source>
        <dbReference type="EMBL" id="MBE3640116.1"/>
    </source>
</evidence>
<comment type="caution">
    <text evidence="2">The sequence shown here is derived from an EMBL/GenBank/DDBJ whole genome shotgun (WGS) entry which is preliminary data.</text>
</comment>
<name>A0A8J6Z1Y2_9RHOB</name>
<feature type="signal peptide" evidence="1">
    <location>
        <begin position="1"/>
        <end position="22"/>
    </location>
</feature>
<proteinExistence type="predicted"/>
<organism evidence="2 3">
    <name type="scientific">Mangrovicoccus algicola</name>
    <dbReference type="NCBI Taxonomy" id="2771008"/>
    <lineage>
        <taxon>Bacteria</taxon>
        <taxon>Pseudomonadati</taxon>
        <taxon>Pseudomonadota</taxon>
        <taxon>Alphaproteobacteria</taxon>
        <taxon>Rhodobacterales</taxon>
        <taxon>Paracoccaceae</taxon>
        <taxon>Mangrovicoccus</taxon>
    </lineage>
</organism>
<keyword evidence="1" id="KW-0732">Signal</keyword>
<reference evidence="2" key="1">
    <citation type="submission" date="2020-09" db="EMBL/GenBank/DDBJ databases">
        <title>A novel bacterium of genus Mangrovicoccus, isolated from South China Sea.</title>
        <authorList>
            <person name="Huang H."/>
            <person name="Mo K."/>
            <person name="Hu Y."/>
        </authorList>
    </citation>
    <scope>NUCLEOTIDE SEQUENCE</scope>
    <source>
        <strain evidence="2">HB182678</strain>
    </source>
</reference>
<dbReference type="Proteomes" id="UP000609121">
    <property type="component" value="Unassembled WGS sequence"/>
</dbReference>
<evidence type="ECO:0008006" key="4">
    <source>
        <dbReference type="Google" id="ProtNLM"/>
    </source>
</evidence>
<accession>A0A8J6Z1Y2</accession>
<evidence type="ECO:0000313" key="3">
    <source>
        <dbReference type="Proteomes" id="UP000609121"/>
    </source>
</evidence>
<protein>
    <recommendedName>
        <fullName evidence="4">Secreted protein</fullName>
    </recommendedName>
</protein>
<keyword evidence="3" id="KW-1185">Reference proteome</keyword>
<sequence length="133" mass="14527">MIARLALAAALAATAAIGTAEAGDPWFPGKQSMDSYYTADGLSLKLIGNRVLFMDGSQTSFGRDGRVLHQQSETDPGLPGRYIFRPYGMVCITYDRGDSRCDTFVRTVGDMVMLTGNGERRKIKGVVRRAEEN</sequence>
<dbReference type="RefSeq" id="WP_193185687.1">
    <property type="nucleotide sequence ID" value="NZ_JACVXA010000073.1"/>
</dbReference>
<gene>
    <name evidence="2" type="ORF">ICN82_18080</name>
</gene>
<feature type="chain" id="PRO_5035165994" description="Secreted protein" evidence="1">
    <location>
        <begin position="23"/>
        <end position="133"/>
    </location>
</feature>
<dbReference type="EMBL" id="JACVXA010000073">
    <property type="protein sequence ID" value="MBE3640116.1"/>
    <property type="molecule type" value="Genomic_DNA"/>
</dbReference>